<dbReference type="InterPro" id="IPR009199">
    <property type="entry name" value="PhoPQ-act_pathogen-rel_PqaA"/>
</dbReference>
<keyword evidence="2" id="KW-0378">Hydrolase</keyword>
<protein>
    <submittedName>
        <fullName evidence="2">Alpha/beta hydrolase</fullName>
    </submittedName>
</protein>
<dbReference type="InterPro" id="IPR022742">
    <property type="entry name" value="Hydrolase_4"/>
</dbReference>
<dbReference type="Gene3D" id="3.40.50.1820">
    <property type="entry name" value="alpha/beta hydrolase"/>
    <property type="match status" value="1"/>
</dbReference>
<dbReference type="PANTHER" id="PTHR12277:SF81">
    <property type="entry name" value="PROTEIN ABHD13"/>
    <property type="match status" value="1"/>
</dbReference>
<reference evidence="2" key="1">
    <citation type="journal article" date="2020" name="mSystems">
        <title>Genome- and Community-Level Interaction Insights into Carbon Utilization and Element Cycling Functions of Hydrothermarchaeota in Hydrothermal Sediment.</title>
        <authorList>
            <person name="Zhou Z."/>
            <person name="Liu Y."/>
            <person name="Xu W."/>
            <person name="Pan J."/>
            <person name="Luo Z.H."/>
            <person name="Li M."/>
        </authorList>
    </citation>
    <scope>NUCLEOTIDE SEQUENCE [LARGE SCALE GENOMIC DNA]</scope>
    <source>
        <strain evidence="2">SpSt-897</strain>
    </source>
</reference>
<name>A0A7C3Z2P2_9BACT</name>
<accession>A0A7C3Z2P2</accession>
<dbReference type="Pfam" id="PF12146">
    <property type="entry name" value="Hydrolase_4"/>
    <property type="match status" value="1"/>
</dbReference>
<dbReference type="EMBL" id="DTMF01000152">
    <property type="protein sequence ID" value="HGF33948.1"/>
    <property type="molecule type" value="Genomic_DNA"/>
</dbReference>
<evidence type="ECO:0000259" key="1">
    <source>
        <dbReference type="Pfam" id="PF12146"/>
    </source>
</evidence>
<dbReference type="PANTHER" id="PTHR12277">
    <property type="entry name" value="ALPHA/BETA HYDROLASE DOMAIN-CONTAINING PROTEIN"/>
    <property type="match status" value="1"/>
</dbReference>
<organism evidence="2">
    <name type="scientific">Desulfobacca acetoxidans</name>
    <dbReference type="NCBI Taxonomy" id="60893"/>
    <lineage>
        <taxon>Bacteria</taxon>
        <taxon>Pseudomonadati</taxon>
        <taxon>Thermodesulfobacteriota</taxon>
        <taxon>Desulfobaccia</taxon>
        <taxon>Desulfobaccales</taxon>
        <taxon>Desulfobaccaceae</taxon>
        <taxon>Desulfobacca</taxon>
    </lineage>
</organism>
<proteinExistence type="predicted"/>
<gene>
    <name evidence="2" type="ORF">ENW96_06090</name>
</gene>
<comment type="caution">
    <text evidence="2">The sequence shown here is derived from an EMBL/GenBank/DDBJ whole genome shotgun (WGS) entry which is preliminary data.</text>
</comment>
<evidence type="ECO:0000313" key="2">
    <source>
        <dbReference type="EMBL" id="HGF33948.1"/>
    </source>
</evidence>
<dbReference type="InterPro" id="IPR029058">
    <property type="entry name" value="AB_hydrolase_fold"/>
</dbReference>
<sequence>MKPANASRLGPVASACGHNSGRVGSPSYRTAGWRREANLCPEAALFWELSEKGIVFFPDPYLIGTPADFGLEYEEVWFAAEDGVRLHGWWVPKPGAPVWLWFHGNAGNISHRLENIKLLVDEVGVQVFIFDYREYGKSAGRINREGTFKDAAAAYRYLTETRGVPGPDLILFGRSLGTALATDAALKGPGRALILESPFTNSQEMAKLYAPFLFDWRPRVPYDNLRKIGYVKLPVLIIHGSEDEIIPVDMARRVFDAAPEPKELYIIPGAHHNDTCLVGGQEYVKRLRAFIEKTATRREPAPQP</sequence>
<feature type="domain" description="Serine aminopeptidase S33" evidence="1">
    <location>
        <begin position="102"/>
        <end position="212"/>
    </location>
</feature>
<dbReference type="SUPFAM" id="SSF53474">
    <property type="entry name" value="alpha/beta-Hydrolases"/>
    <property type="match status" value="1"/>
</dbReference>
<dbReference type="Pfam" id="PF10142">
    <property type="entry name" value="PhoPQ_related"/>
    <property type="match status" value="1"/>
</dbReference>
<dbReference type="AlphaFoldDB" id="A0A7C3Z2P2"/>
<dbReference type="GO" id="GO:0016787">
    <property type="term" value="F:hydrolase activity"/>
    <property type="evidence" value="ECO:0007669"/>
    <property type="project" value="UniProtKB-KW"/>
</dbReference>